<feature type="signal peptide" evidence="2">
    <location>
        <begin position="1"/>
        <end position="18"/>
    </location>
</feature>
<sequence length="134" mass="15198">MVSLAFFLLISAIDIFSAISSMKPLLLEISEPASIEGGFTFTKASPPQIMEAETLVFFKWHWKVVGNAFVEQYYRILYNSPDLAHRFYHDSSVISWLDSNGVMASVTTLLPLDVCFFGWFSGFPPFILEFILNL</sequence>
<evidence type="ECO:0000259" key="3">
    <source>
        <dbReference type="PROSITE" id="PS50177"/>
    </source>
</evidence>
<gene>
    <name evidence="4" type="ORF">F3Y22_tig00111467pilonHSYRG00068</name>
</gene>
<protein>
    <recommendedName>
        <fullName evidence="3">NTF2 domain-containing protein</fullName>
    </recommendedName>
</protein>
<name>A0A6A2YKL8_HIBSY</name>
<dbReference type="EMBL" id="VEPZ02001349">
    <property type="protein sequence ID" value="KAE8677944.1"/>
    <property type="molecule type" value="Genomic_DNA"/>
</dbReference>
<dbReference type="GO" id="GO:0003729">
    <property type="term" value="F:mRNA binding"/>
    <property type="evidence" value="ECO:0007669"/>
    <property type="project" value="TreeGrafter"/>
</dbReference>
<keyword evidence="1" id="KW-0694">RNA-binding</keyword>
<dbReference type="PROSITE" id="PS50177">
    <property type="entry name" value="NTF2_DOMAIN"/>
    <property type="match status" value="1"/>
</dbReference>
<dbReference type="Proteomes" id="UP000436088">
    <property type="component" value="Unassembled WGS sequence"/>
</dbReference>
<evidence type="ECO:0000256" key="1">
    <source>
        <dbReference type="ARBA" id="ARBA00022884"/>
    </source>
</evidence>
<dbReference type="AlphaFoldDB" id="A0A6A2YKL8"/>
<dbReference type="InterPro" id="IPR002075">
    <property type="entry name" value="NTF2_dom"/>
</dbReference>
<proteinExistence type="predicted"/>
<reference evidence="4" key="1">
    <citation type="submission" date="2019-09" db="EMBL/GenBank/DDBJ databases">
        <title>Draft genome information of white flower Hibiscus syriacus.</title>
        <authorList>
            <person name="Kim Y.-M."/>
        </authorList>
    </citation>
    <scope>NUCLEOTIDE SEQUENCE [LARGE SCALE GENOMIC DNA]</scope>
    <source>
        <strain evidence="4">YM2019G1</strain>
    </source>
</reference>
<dbReference type="GO" id="GO:1990904">
    <property type="term" value="C:ribonucleoprotein complex"/>
    <property type="evidence" value="ECO:0007669"/>
    <property type="project" value="TreeGrafter"/>
</dbReference>
<evidence type="ECO:0000256" key="2">
    <source>
        <dbReference type="SAM" id="SignalP"/>
    </source>
</evidence>
<evidence type="ECO:0000313" key="4">
    <source>
        <dbReference type="EMBL" id="KAE8677944.1"/>
    </source>
</evidence>
<dbReference type="PANTHER" id="PTHR10693:SF52">
    <property type="entry name" value="RAS GTPASE-ACTIVATING BINDING-LIKE PROTEIN"/>
    <property type="match status" value="1"/>
</dbReference>
<accession>A0A6A2YKL8</accession>
<dbReference type="InterPro" id="IPR032710">
    <property type="entry name" value="NTF2-like_dom_sf"/>
</dbReference>
<feature type="chain" id="PRO_5025604205" description="NTF2 domain-containing protein" evidence="2">
    <location>
        <begin position="19"/>
        <end position="134"/>
    </location>
</feature>
<keyword evidence="2" id="KW-0732">Signal</keyword>
<dbReference type="SUPFAM" id="SSF54427">
    <property type="entry name" value="NTF2-like"/>
    <property type="match status" value="1"/>
</dbReference>
<organism evidence="4 5">
    <name type="scientific">Hibiscus syriacus</name>
    <name type="common">Rose of Sharon</name>
    <dbReference type="NCBI Taxonomy" id="106335"/>
    <lineage>
        <taxon>Eukaryota</taxon>
        <taxon>Viridiplantae</taxon>
        <taxon>Streptophyta</taxon>
        <taxon>Embryophyta</taxon>
        <taxon>Tracheophyta</taxon>
        <taxon>Spermatophyta</taxon>
        <taxon>Magnoliopsida</taxon>
        <taxon>eudicotyledons</taxon>
        <taxon>Gunneridae</taxon>
        <taxon>Pentapetalae</taxon>
        <taxon>rosids</taxon>
        <taxon>malvids</taxon>
        <taxon>Malvales</taxon>
        <taxon>Malvaceae</taxon>
        <taxon>Malvoideae</taxon>
        <taxon>Hibiscus</taxon>
    </lineage>
</organism>
<dbReference type="GO" id="GO:0005829">
    <property type="term" value="C:cytosol"/>
    <property type="evidence" value="ECO:0007669"/>
    <property type="project" value="TreeGrafter"/>
</dbReference>
<keyword evidence="5" id="KW-1185">Reference proteome</keyword>
<dbReference type="InterPro" id="IPR039539">
    <property type="entry name" value="Ras_GTPase_bind_prot"/>
</dbReference>
<dbReference type="Pfam" id="PF02136">
    <property type="entry name" value="NTF2"/>
    <property type="match status" value="1"/>
</dbReference>
<comment type="caution">
    <text evidence="4">The sequence shown here is derived from an EMBL/GenBank/DDBJ whole genome shotgun (WGS) entry which is preliminary data.</text>
</comment>
<evidence type="ECO:0000313" key="5">
    <source>
        <dbReference type="Proteomes" id="UP000436088"/>
    </source>
</evidence>
<dbReference type="PANTHER" id="PTHR10693">
    <property type="entry name" value="RAS GTPASE-ACTIVATING PROTEIN-BINDING PROTEIN"/>
    <property type="match status" value="1"/>
</dbReference>
<dbReference type="Gene3D" id="3.10.450.50">
    <property type="match status" value="1"/>
</dbReference>
<dbReference type="InterPro" id="IPR018222">
    <property type="entry name" value="Nuclear_transport_factor_2_euk"/>
</dbReference>
<feature type="domain" description="NTF2" evidence="3">
    <location>
        <begin position="65"/>
        <end position="134"/>
    </location>
</feature>